<dbReference type="EMBL" id="JAAVLW010000008">
    <property type="protein sequence ID" value="NOJ49653.1"/>
    <property type="molecule type" value="Genomic_DNA"/>
</dbReference>
<protein>
    <recommendedName>
        <fullName evidence="11">Glutathione hydrolase proenzyme</fullName>
        <ecNumber evidence="11">2.3.2.2</ecNumber>
        <ecNumber evidence="11">3.4.19.13</ecNumber>
    </recommendedName>
    <component>
        <recommendedName>
            <fullName evidence="11">Glutathione hydrolase large chain</fullName>
        </recommendedName>
    </component>
    <component>
        <recommendedName>
            <fullName evidence="11">Glutathione hydrolase small chain</fullName>
        </recommendedName>
    </component>
</protein>
<feature type="binding site" evidence="10">
    <location>
        <position position="485"/>
    </location>
    <ligand>
        <name>L-glutamate</name>
        <dbReference type="ChEBI" id="CHEBI:29985"/>
    </ligand>
</feature>
<comment type="caution">
    <text evidence="14">The sequence shown here is derived from an EMBL/GenBank/DDBJ whole genome shotgun (WGS) entry which is preliminary data.</text>
</comment>
<comment type="PTM">
    <text evidence="11">Cleaved by autocatalysis into a large and a small subunit.</text>
</comment>
<keyword evidence="13" id="KW-0732">Signal</keyword>
<dbReference type="InterPro" id="IPR055262">
    <property type="entry name" value="GGT_CS"/>
</dbReference>
<evidence type="ECO:0000256" key="13">
    <source>
        <dbReference type="SAM" id="SignalP"/>
    </source>
</evidence>
<feature type="binding site" evidence="10">
    <location>
        <begin position="463"/>
        <end position="464"/>
    </location>
    <ligand>
        <name>L-glutamate</name>
        <dbReference type="ChEBI" id="CHEBI:29985"/>
    </ligand>
</feature>
<dbReference type="AlphaFoldDB" id="A0A7Y4H8K6"/>
<dbReference type="PRINTS" id="PR01210">
    <property type="entry name" value="GGTRANSPTASE"/>
</dbReference>
<dbReference type="PANTHER" id="PTHR43199">
    <property type="entry name" value="GLUTATHIONE HYDROLASE"/>
    <property type="match status" value="1"/>
</dbReference>
<keyword evidence="5 11" id="KW-0378">Hydrolase</keyword>
<evidence type="ECO:0000256" key="2">
    <source>
        <dbReference type="ARBA" id="ARBA00001089"/>
    </source>
</evidence>
<dbReference type="UniPathway" id="UPA00204"/>
<dbReference type="EC" id="3.4.19.13" evidence="11"/>
<feature type="chain" id="PRO_5030643899" description="Glutathione hydrolase proenzyme" evidence="13">
    <location>
        <begin position="28"/>
        <end position="580"/>
    </location>
</feature>
<accession>A0A7Y4H8K6</accession>
<comment type="similarity">
    <text evidence="3 11">Belongs to the gamma-glutamyltransferase family.</text>
</comment>
<evidence type="ECO:0000256" key="11">
    <source>
        <dbReference type="RuleBase" id="RU368036"/>
    </source>
</evidence>
<keyword evidence="11" id="KW-0317">Glutathione biosynthesis</keyword>
<keyword evidence="15" id="KW-1185">Reference proteome</keyword>
<dbReference type="RefSeq" id="WP_171712723.1">
    <property type="nucleotide sequence ID" value="NZ_JAAVLW010000008.1"/>
</dbReference>
<comment type="catalytic activity">
    <reaction evidence="8 11">
        <text>an N-terminal (5-L-glutamyl)-[peptide] + an alpha-amino acid = 5-L-glutamyl amino acid + an N-terminal L-alpha-aminoacyl-[peptide]</text>
        <dbReference type="Rhea" id="RHEA:23904"/>
        <dbReference type="Rhea" id="RHEA-COMP:9780"/>
        <dbReference type="Rhea" id="RHEA-COMP:9795"/>
        <dbReference type="ChEBI" id="CHEBI:77644"/>
        <dbReference type="ChEBI" id="CHEBI:78597"/>
        <dbReference type="ChEBI" id="CHEBI:78599"/>
        <dbReference type="ChEBI" id="CHEBI:78608"/>
        <dbReference type="EC" id="2.3.2.2"/>
    </reaction>
</comment>
<keyword evidence="7 11" id="KW-0012">Acyltransferase</keyword>
<feature type="signal peptide" evidence="13">
    <location>
        <begin position="1"/>
        <end position="27"/>
    </location>
</feature>
<evidence type="ECO:0000256" key="5">
    <source>
        <dbReference type="ARBA" id="ARBA00022801"/>
    </source>
</evidence>
<evidence type="ECO:0000256" key="12">
    <source>
        <dbReference type="SAM" id="MobiDB-lite"/>
    </source>
</evidence>
<evidence type="ECO:0000313" key="14">
    <source>
        <dbReference type="EMBL" id="NOJ49653.1"/>
    </source>
</evidence>
<dbReference type="NCBIfam" id="TIGR00066">
    <property type="entry name" value="g_glut_trans"/>
    <property type="match status" value="1"/>
</dbReference>
<evidence type="ECO:0000256" key="3">
    <source>
        <dbReference type="ARBA" id="ARBA00009381"/>
    </source>
</evidence>
<feature type="binding site" evidence="10">
    <location>
        <position position="434"/>
    </location>
    <ligand>
        <name>L-glutamate</name>
        <dbReference type="ChEBI" id="CHEBI:29985"/>
    </ligand>
</feature>
<evidence type="ECO:0000256" key="1">
    <source>
        <dbReference type="ARBA" id="ARBA00001049"/>
    </source>
</evidence>
<dbReference type="GO" id="GO:0103068">
    <property type="term" value="F:leukotriene C4 gamma-glutamyl transferase activity"/>
    <property type="evidence" value="ECO:0007669"/>
    <property type="project" value="UniProtKB-EC"/>
</dbReference>
<keyword evidence="6 11" id="KW-0865">Zymogen</keyword>
<reference evidence="14 15" key="1">
    <citation type="submission" date="2020-03" db="EMBL/GenBank/DDBJ databases">
        <title>Bradyrhizobium diversity isolated from nodules of Muelleranthus trifoliolatus.</title>
        <authorList>
            <person name="Klepa M."/>
            <person name="Helene L."/>
            <person name="Hungria M."/>
        </authorList>
    </citation>
    <scope>NUCLEOTIDE SEQUENCE [LARGE SCALE GENOMIC DNA]</scope>
    <source>
        <strain evidence="14 15">WSM 1744</strain>
    </source>
</reference>
<evidence type="ECO:0000256" key="9">
    <source>
        <dbReference type="PIRSR" id="PIRSR600101-1"/>
    </source>
</evidence>
<dbReference type="Pfam" id="PF01019">
    <property type="entry name" value="G_glu_transpept"/>
    <property type="match status" value="1"/>
</dbReference>
<comment type="catalytic activity">
    <reaction evidence="2 11">
        <text>glutathione + H2O = L-cysteinylglycine + L-glutamate</text>
        <dbReference type="Rhea" id="RHEA:28807"/>
        <dbReference type="ChEBI" id="CHEBI:15377"/>
        <dbReference type="ChEBI" id="CHEBI:29985"/>
        <dbReference type="ChEBI" id="CHEBI:57925"/>
        <dbReference type="ChEBI" id="CHEBI:61694"/>
        <dbReference type="EC" id="3.4.19.13"/>
    </reaction>
</comment>
<gene>
    <name evidence="14" type="primary">ggt</name>
    <name evidence="14" type="ORF">HCN50_25975</name>
</gene>
<dbReference type="Gene3D" id="1.10.246.130">
    <property type="match status" value="1"/>
</dbReference>
<comment type="subunit">
    <text evidence="11">This enzyme consists of two polypeptide chains, which are synthesized in precursor form from a single polypeptide.</text>
</comment>
<dbReference type="Gene3D" id="3.60.20.40">
    <property type="match status" value="1"/>
</dbReference>
<evidence type="ECO:0000256" key="10">
    <source>
        <dbReference type="PIRSR" id="PIRSR600101-2"/>
    </source>
</evidence>
<name>A0A7Y4H8K6_9BRAD</name>
<organism evidence="14 15">
    <name type="scientific">Bradyrhizobium archetypum</name>
    <dbReference type="NCBI Taxonomy" id="2721160"/>
    <lineage>
        <taxon>Bacteria</taxon>
        <taxon>Pseudomonadati</taxon>
        <taxon>Pseudomonadota</taxon>
        <taxon>Alphaproteobacteria</taxon>
        <taxon>Hyphomicrobiales</taxon>
        <taxon>Nitrobacteraceae</taxon>
        <taxon>Bradyrhizobium</taxon>
    </lineage>
</organism>
<keyword evidence="4 11" id="KW-0808">Transferase</keyword>
<feature type="binding site" evidence="10">
    <location>
        <position position="115"/>
    </location>
    <ligand>
        <name>L-glutamate</name>
        <dbReference type="ChEBI" id="CHEBI:29985"/>
    </ligand>
</feature>
<comment type="pathway">
    <text evidence="11">Sulfur metabolism; glutathione metabolism.</text>
</comment>
<evidence type="ECO:0000256" key="6">
    <source>
        <dbReference type="ARBA" id="ARBA00023145"/>
    </source>
</evidence>
<dbReference type="InterPro" id="IPR043137">
    <property type="entry name" value="GGT_ssub_C"/>
</dbReference>
<dbReference type="InterPro" id="IPR051792">
    <property type="entry name" value="GGT_bact"/>
</dbReference>
<evidence type="ECO:0000256" key="8">
    <source>
        <dbReference type="ARBA" id="ARBA00047417"/>
    </source>
</evidence>
<evidence type="ECO:0000256" key="4">
    <source>
        <dbReference type="ARBA" id="ARBA00022679"/>
    </source>
</evidence>
<dbReference type="EC" id="2.3.2.2" evidence="11"/>
<proteinExistence type="inferred from homology"/>
<feature type="binding site" evidence="10">
    <location>
        <begin position="410"/>
        <end position="412"/>
    </location>
    <ligand>
        <name>L-glutamate</name>
        <dbReference type="ChEBI" id="CHEBI:29985"/>
    </ligand>
</feature>
<feature type="active site" description="Nucleophile" evidence="9">
    <location>
        <position position="392"/>
    </location>
</feature>
<evidence type="ECO:0000313" key="15">
    <source>
        <dbReference type="Proteomes" id="UP000528734"/>
    </source>
</evidence>
<dbReference type="PANTHER" id="PTHR43199:SF1">
    <property type="entry name" value="GLUTATHIONE HYDROLASE PROENZYME"/>
    <property type="match status" value="1"/>
</dbReference>
<dbReference type="InterPro" id="IPR043138">
    <property type="entry name" value="GGT_lsub"/>
</dbReference>
<evidence type="ECO:0000256" key="7">
    <source>
        <dbReference type="ARBA" id="ARBA00023315"/>
    </source>
</evidence>
<sequence>MAVFAIRWRRVVATFVLAFAFTATALAQERRSYAPPDLATVRAIAAEHGMVVAQERLAAQVGADILRQGGNAVDAAVATGFALAVTYPRAGNIGGGGFMVIHSTERKEDVAIDYRETAPAATTRDIFLGPDGKPDTDKSRNSALSIGVPGTVAGLTLALAKYGSGRFTLAQILKPAIELARDGFVVTDDMADTLSDMYRRMARWQNATGTLSRTDGTPLQEGDRLIQADLAGTLSAIAEQGPRGFYEGPVAERLAAAVRDAGGIMTVDDLKSYEAVIRSPVRGSYRGYDIVSMPLPSSGGTVLLQSLNILEGFAISDMKHGSADSLHLMIEAMKRAYADRARYLGDPAFVNAPVNVLTTKEYAARQRAGIDPARATPAGDVLAVSPREGSNTTHYSVVDATGNAVSNTYTLNFPYGVGLVAAGAGVLLNNELDDFTAAPGASNAFGLVGFEANLPGPGKRPLSSMSPTIVLKDGKPVLVTGSPGGSRIISAVLQVVIDVLDYKMDVAAAVAAPRVHHQWLPDEVRVERGFPDALLAELKAKGHKVVEPLGQTSANSIAVTPGGLFGAPDPRTRGAAAAGH</sequence>
<dbReference type="PROSITE" id="PS00462">
    <property type="entry name" value="G_GLU_TRANSPEPTIDASE"/>
    <property type="match status" value="1"/>
</dbReference>
<dbReference type="GO" id="GO:0006750">
    <property type="term" value="P:glutathione biosynthetic process"/>
    <property type="evidence" value="ECO:0007669"/>
    <property type="project" value="UniProtKB-KW"/>
</dbReference>
<dbReference type="GO" id="GO:0036374">
    <property type="term" value="F:glutathione hydrolase activity"/>
    <property type="evidence" value="ECO:0007669"/>
    <property type="project" value="UniProtKB-UniRule"/>
</dbReference>
<dbReference type="SUPFAM" id="SSF56235">
    <property type="entry name" value="N-terminal nucleophile aminohydrolases (Ntn hydrolases)"/>
    <property type="match status" value="1"/>
</dbReference>
<feature type="region of interest" description="Disordered" evidence="12">
    <location>
        <begin position="561"/>
        <end position="580"/>
    </location>
</feature>
<comment type="catalytic activity">
    <reaction evidence="1 11">
        <text>an S-substituted glutathione + H2O = an S-substituted L-cysteinylglycine + L-glutamate</text>
        <dbReference type="Rhea" id="RHEA:59468"/>
        <dbReference type="ChEBI" id="CHEBI:15377"/>
        <dbReference type="ChEBI" id="CHEBI:29985"/>
        <dbReference type="ChEBI" id="CHEBI:90779"/>
        <dbReference type="ChEBI" id="CHEBI:143103"/>
        <dbReference type="EC" id="3.4.19.13"/>
    </reaction>
</comment>
<dbReference type="Proteomes" id="UP000528734">
    <property type="component" value="Unassembled WGS sequence"/>
</dbReference>
<dbReference type="InterPro" id="IPR000101">
    <property type="entry name" value="GGT_peptidase"/>
</dbReference>
<dbReference type="InterPro" id="IPR029055">
    <property type="entry name" value="Ntn_hydrolases_N"/>
</dbReference>
<dbReference type="GO" id="GO:0006751">
    <property type="term" value="P:glutathione catabolic process"/>
    <property type="evidence" value="ECO:0007669"/>
    <property type="project" value="UniProtKB-UniRule"/>
</dbReference>